<keyword evidence="6" id="KW-0472">Membrane</keyword>
<evidence type="ECO:0000259" key="7">
    <source>
        <dbReference type="PROSITE" id="PS50111"/>
    </source>
</evidence>
<dbReference type="InterPro" id="IPR047347">
    <property type="entry name" value="YvaQ-like_sensor"/>
</dbReference>
<evidence type="ECO:0000313" key="9">
    <source>
        <dbReference type="EMBL" id="KIS23849.1"/>
    </source>
</evidence>
<dbReference type="InterPro" id="IPR004089">
    <property type="entry name" value="MCPsignal_dom"/>
</dbReference>
<evidence type="ECO:0000256" key="1">
    <source>
        <dbReference type="ARBA" id="ARBA00023224"/>
    </source>
</evidence>
<dbReference type="GO" id="GO:0016020">
    <property type="term" value="C:membrane"/>
    <property type="evidence" value="ECO:0007669"/>
    <property type="project" value="InterPro"/>
</dbReference>
<evidence type="ECO:0000313" key="10">
    <source>
        <dbReference type="Proteomes" id="UP000032250"/>
    </source>
</evidence>
<evidence type="ECO:0000256" key="6">
    <source>
        <dbReference type="SAM" id="Phobius"/>
    </source>
</evidence>
<feature type="transmembrane region" description="Helical" evidence="6">
    <location>
        <begin position="188"/>
        <end position="208"/>
    </location>
</feature>
<dbReference type="CDD" id="cd19411">
    <property type="entry name" value="MCP2201-like_sensor"/>
    <property type="match status" value="1"/>
</dbReference>
<proteinExistence type="inferred from homology"/>
<dbReference type="InterPro" id="IPR003660">
    <property type="entry name" value="HAMP_dom"/>
</dbReference>
<evidence type="ECO:0000256" key="4">
    <source>
        <dbReference type="SAM" id="Coils"/>
    </source>
</evidence>
<dbReference type="SMART" id="SM00283">
    <property type="entry name" value="MA"/>
    <property type="match status" value="1"/>
</dbReference>
<comment type="caution">
    <text evidence="9">The sequence shown here is derived from an EMBL/GenBank/DDBJ whole genome shotgun (WGS) entry which is preliminary data.</text>
</comment>
<dbReference type="OrthoDB" id="2023123at2"/>
<dbReference type="Pfam" id="PF00672">
    <property type="entry name" value="HAMP"/>
    <property type="match status" value="1"/>
</dbReference>
<dbReference type="RefSeq" id="WP_003485805.1">
    <property type="nucleotide sequence ID" value="NZ_JXSU01000007.1"/>
</dbReference>
<dbReference type="PRINTS" id="PR00260">
    <property type="entry name" value="CHEMTRNSDUCR"/>
</dbReference>
<dbReference type="HOGENOM" id="CLU_000445_107_27_9"/>
<dbReference type="InterPro" id="IPR024478">
    <property type="entry name" value="HlyB_4HB_MCP"/>
</dbReference>
<feature type="coiled-coil region" evidence="4">
    <location>
        <begin position="208"/>
        <end position="235"/>
    </location>
</feature>
<protein>
    <submittedName>
        <fullName evidence="9">Chemotaxis protein</fullName>
    </submittedName>
</protein>
<accession>A0A0D1AL25</accession>
<evidence type="ECO:0000256" key="3">
    <source>
        <dbReference type="PROSITE-ProRule" id="PRU00284"/>
    </source>
</evidence>
<feature type="domain" description="HAMP" evidence="8">
    <location>
        <begin position="209"/>
        <end position="263"/>
    </location>
</feature>
<evidence type="ECO:0000256" key="5">
    <source>
        <dbReference type="SAM" id="MobiDB-lite"/>
    </source>
</evidence>
<dbReference type="Gene3D" id="6.10.340.10">
    <property type="match status" value="1"/>
</dbReference>
<dbReference type="PANTHER" id="PTHR32089">
    <property type="entry name" value="METHYL-ACCEPTING CHEMOTAXIS PROTEIN MCPB"/>
    <property type="match status" value="1"/>
</dbReference>
<evidence type="ECO:0000259" key="8">
    <source>
        <dbReference type="PROSITE" id="PS50885"/>
    </source>
</evidence>
<dbReference type="PATRIC" id="fig|1379739.3.peg.2293"/>
<dbReference type="InterPro" id="IPR004090">
    <property type="entry name" value="Chemotax_Me-accpt_rcpt"/>
</dbReference>
<keyword evidence="6" id="KW-1133">Transmembrane helix</keyword>
<feature type="region of interest" description="Disordered" evidence="5">
    <location>
        <begin position="335"/>
        <end position="354"/>
    </location>
</feature>
<keyword evidence="4" id="KW-0175">Coiled coil</keyword>
<comment type="similarity">
    <text evidence="2">Belongs to the methyl-accepting chemotaxis (MCP) protein family.</text>
</comment>
<dbReference type="Gene3D" id="1.10.287.950">
    <property type="entry name" value="Methyl-accepting chemotaxis protein"/>
    <property type="match status" value="1"/>
</dbReference>
<dbReference type="SMART" id="SM00304">
    <property type="entry name" value="HAMP"/>
    <property type="match status" value="1"/>
</dbReference>
<dbReference type="EMBL" id="JXSU01000007">
    <property type="protein sequence ID" value="KIS23849.1"/>
    <property type="molecule type" value="Genomic_DNA"/>
</dbReference>
<dbReference type="AlphaFoldDB" id="A0A0D1AL25"/>
<evidence type="ECO:0000256" key="2">
    <source>
        <dbReference type="ARBA" id="ARBA00029447"/>
    </source>
</evidence>
<dbReference type="PANTHER" id="PTHR32089:SF112">
    <property type="entry name" value="LYSOZYME-LIKE PROTEIN-RELATED"/>
    <property type="match status" value="1"/>
</dbReference>
<feature type="domain" description="Methyl-accepting transducer" evidence="7">
    <location>
        <begin position="282"/>
        <end position="519"/>
    </location>
</feature>
<keyword evidence="1 3" id="KW-0807">Transducer</keyword>
<feature type="transmembrane region" description="Helical" evidence="6">
    <location>
        <begin position="9"/>
        <end position="28"/>
    </location>
</feature>
<gene>
    <name evidence="9" type="ORF">N495_09665</name>
</gene>
<dbReference type="Proteomes" id="UP000032250">
    <property type="component" value="Unassembled WGS sequence"/>
</dbReference>
<dbReference type="PROSITE" id="PS50111">
    <property type="entry name" value="CHEMOTAXIS_TRANSDUC_2"/>
    <property type="match status" value="1"/>
</dbReference>
<sequence length="569" mass="62922">MVKTIKGKLVFLVAILVGAIVYMGGYSIKNLDNVNEKSTEISKKWVPAMVYSEELNTMTSDLRILEYDHIISTNAEMMNEKEREMEEKSKEIEKYLALYKKTVDSKEDEELFNTVEKEWNEYLQQNKKVIGLSRQLKTEEAAKIMREESKQSFDRASDSLLKLAQFNKNKTEKASLEGDKHFDTAMKINLTLMVLLSVIGGVLGMLIIKGIRNSLNVLKGELDELSERGGDLTQEIKVNSKDEINDLAKSLNKFIQNIKDIIKTVNESANSIEIVVDSIKTNVTDLNNDVEEVSATTEELSSNMQETAASAEEMSATSQEIEKAIESIAQKSQAGATQAGEINERAEQTKENVQASQKKAKEIFANTKVELERAIESSKVVEQINVLSESIMEITSQTNLLALNAAIEAARAGEAGKGFSVVADEIRKLAEQSKDTVTEIQNITIKVIESVKNLSDSSSNLLTFVSTDMDNDYKTMLSVADKYSEDASFVDTLVTDFSSTSEELLASLQDVVKTVDGVAQAASEGAGGTTDIACRILEVNNKSNDVLQEALKSEESANKLKKEISKFKI</sequence>
<dbReference type="GO" id="GO:0007165">
    <property type="term" value="P:signal transduction"/>
    <property type="evidence" value="ECO:0007669"/>
    <property type="project" value="UniProtKB-KW"/>
</dbReference>
<dbReference type="GO" id="GO:0006935">
    <property type="term" value="P:chemotaxis"/>
    <property type="evidence" value="ECO:0007669"/>
    <property type="project" value="InterPro"/>
</dbReference>
<reference evidence="9 10" key="1">
    <citation type="submission" date="2014-06" db="EMBL/GenBank/DDBJ databases">
        <title>Genome characterization of distinct group I Clostridium botulinum lineages.</title>
        <authorList>
            <person name="Giordani F."/>
            <person name="Anselmo A."/>
            <person name="Fillo S."/>
            <person name="Palozzi A.M."/>
            <person name="Fortunato A."/>
            <person name="Gentile B."/>
            <person name="Ciammaruconi A."/>
            <person name="Anniballi F."/>
            <person name="De Medici D."/>
            <person name="Lista F."/>
        </authorList>
    </citation>
    <scope>NUCLEOTIDE SEQUENCE [LARGE SCALE GENOMIC DNA]</scope>
    <source>
        <strain evidence="9 10">B2 450</strain>
    </source>
</reference>
<organism evidence="9 10">
    <name type="scientific">Clostridium botulinum B2 450</name>
    <dbReference type="NCBI Taxonomy" id="1379739"/>
    <lineage>
        <taxon>Bacteria</taxon>
        <taxon>Bacillati</taxon>
        <taxon>Bacillota</taxon>
        <taxon>Clostridia</taxon>
        <taxon>Eubacteriales</taxon>
        <taxon>Clostridiaceae</taxon>
        <taxon>Clostridium</taxon>
    </lineage>
</organism>
<dbReference type="Pfam" id="PF00015">
    <property type="entry name" value="MCPsignal"/>
    <property type="match status" value="1"/>
</dbReference>
<dbReference type="PROSITE" id="PS50885">
    <property type="entry name" value="HAMP"/>
    <property type="match status" value="1"/>
</dbReference>
<name>A0A0D1AL25_CLOBO</name>
<dbReference type="SUPFAM" id="SSF58104">
    <property type="entry name" value="Methyl-accepting chemotaxis protein (MCP) signaling domain"/>
    <property type="match status" value="1"/>
</dbReference>
<dbReference type="GO" id="GO:0004888">
    <property type="term" value="F:transmembrane signaling receptor activity"/>
    <property type="evidence" value="ECO:0007669"/>
    <property type="project" value="InterPro"/>
</dbReference>
<keyword evidence="6" id="KW-0812">Transmembrane</keyword>
<dbReference type="Pfam" id="PF12729">
    <property type="entry name" value="4HB_MCP_1"/>
    <property type="match status" value="1"/>
</dbReference>